<dbReference type="Proteomes" id="UP000011082">
    <property type="component" value="Unassembled WGS sequence"/>
</dbReference>
<gene>
    <name evidence="2" type="ORF">VICG_01815</name>
</gene>
<dbReference type="EMBL" id="JH370149">
    <property type="protein sequence ID" value="ELA41116.1"/>
    <property type="molecule type" value="Genomic_DNA"/>
</dbReference>
<name>L2GJV5_VITCO</name>
<protein>
    <submittedName>
        <fullName evidence="2">Uncharacterized protein</fullName>
    </submittedName>
</protein>
<dbReference type="InParanoid" id="L2GJV5"/>
<dbReference type="RefSeq" id="XP_007605260.1">
    <property type="nucleotide sequence ID" value="XM_007605198.1"/>
</dbReference>
<dbReference type="VEuPathDB" id="MicrosporidiaDB:VICG_01815"/>
<dbReference type="HOGENOM" id="CLU_1856846_0_0_1"/>
<proteinExistence type="predicted"/>
<feature type="transmembrane region" description="Helical" evidence="1">
    <location>
        <begin position="70"/>
        <end position="103"/>
    </location>
</feature>
<keyword evidence="1" id="KW-0812">Transmembrane</keyword>
<evidence type="ECO:0000313" key="3">
    <source>
        <dbReference type="Proteomes" id="UP000011082"/>
    </source>
</evidence>
<accession>L2GJV5</accession>
<evidence type="ECO:0000256" key="1">
    <source>
        <dbReference type="SAM" id="Phobius"/>
    </source>
</evidence>
<organism evidence="2 3">
    <name type="scientific">Vittaforma corneae (strain ATCC 50505)</name>
    <name type="common">Microsporidian parasite</name>
    <name type="synonym">Nosema corneum</name>
    <dbReference type="NCBI Taxonomy" id="993615"/>
    <lineage>
        <taxon>Eukaryota</taxon>
        <taxon>Fungi</taxon>
        <taxon>Fungi incertae sedis</taxon>
        <taxon>Microsporidia</taxon>
        <taxon>Nosematidae</taxon>
        <taxon>Vittaforma</taxon>
    </lineage>
</organism>
<feature type="transmembrane region" description="Helical" evidence="1">
    <location>
        <begin position="115"/>
        <end position="135"/>
    </location>
</feature>
<keyword evidence="3" id="KW-1185">Reference proteome</keyword>
<keyword evidence="1" id="KW-0472">Membrane</keyword>
<keyword evidence="1" id="KW-1133">Transmembrane helix</keyword>
<evidence type="ECO:0000313" key="2">
    <source>
        <dbReference type="EMBL" id="ELA41116.1"/>
    </source>
</evidence>
<reference evidence="3" key="1">
    <citation type="submission" date="2011-05" db="EMBL/GenBank/DDBJ databases">
        <title>The genome sequence of Vittaforma corneae strain ATCC 50505.</title>
        <authorList>
            <consortium name="The Broad Institute Genome Sequencing Platform"/>
            <person name="Cuomo C."/>
            <person name="Didier E."/>
            <person name="Bowers L."/>
            <person name="Young S.K."/>
            <person name="Zeng Q."/>
            <person name="Gargeya S."/>
            <person name="Fitzgerald M."/>
            <person name="Haas B."/>
            <person name="Abouelleil A."/>
            <person name="Alvarado L."/>
            <person name="Arachchi H.M."/>
            <person name="Berlin A."/>
            <person name="Chapman S.B."/>
            <person name="Gearin G."/>
            <person name="Goldberg J."/>
            <person name="Griggs A."/>
            <person name="Gujja S."/>
            <person name="Hansen M."/>
            <person name="Heiman D."/>
            <person name="Howarth C."/>
            <person name="Larimer J."/>
            <person name="Lui A."/>
            <person name="MacDonald P.J.P."/>
            <person name="McCowen C."/>
            <person name="Montmayeur A."/>
            <person name="Murphy C."/>
            <person name="Neiman D."/>
            <person name="Pearson M."/>
            <person name="Priest M."/>
            <person name="Roberts A."/>
            <person name="Saif S."/>
            <person name="Shea T."/>
            <person name="Sisk P."/>
            <person name="Stolte C."/>
            <person name="Sykes S."/>
            <person name="Wortman J."/>
            <person name="Nusbaum C."/>
            <person name="Birren B."/>
        </authorList>
    </citation>
    <scope>NUCLEOTIDE SEQUENCE [LARGE SCALE GENOMIC DNA]</scope>
    <source>
        <strain evidence="3">ATCC 50505</strain>
    </source>
</reference>
<dbReference type="GeneID" id="19882525"/>
<sequence length="138" mass="15331">MYQHEAPPVGFTRDDPNLDYKAFVGHLHSTNGYPQAYSPGLCSSSHDINNQNILQHHKLEENRFKKLAEAVFNTMFLCIYLIGLLASVVFGILSFVLFIQLGYSLTAMLGNPKYSQIPATFAISSAAALVSYIFGDYC</sequence>
<dbReference type="AlphaFoldDB" id="L2GJV5"/>